<dbReference type="EMBL" id="BSDZ01000080">
    <property type="protein sequence ID" value="GLI68743.1"/>
    <property type="molecule type" value="Genomic_DNA"/>
</dbReference>
<protein>
    <recommendedName>
        <fullName evidence="2">DUF7781 domain-containing protein</fullName>
    </recommendedName>
</protein>
<keyword evidence="4" id="KW-1185">Reference proteome</keyword>
<gene>
    <name evidence="3" type="ORF">VaNZ11_013234</name>
</gene>
<sequence length="317" mass="34628">MANSQAPGVMSGEEDEAGSQALIDEILDLYRFHWVPEYRLKFKKELAGYTLGLAVSKPHEASTRLRATIKPDQVVAGWSPGRFVQKILVMPQQRFAAMYSRKLALGFLRFQFVAGYFWDTRRPSLDYRLTTKWNDGLTFKRKECIQPTNNLLVRTCWSLDLQLPQAEGHLGGGPGSTQVPVEVEYGSVDFSVTQMDFICDFDGFKNRKKAESPRNLFAAAQPLDLSTATAATNSSCTGSGGSSSGRSGGPCGAGCGGTSGPRSQSPFLHIQMPASWSWPSSWPWQHTQHFEGNRVGLVGGRGAGCKIEGEKGSSSHP</sequence>
<accession>A0ABQ5SH02</accession>
<evidence type="ECO:0000313" key="3">
    <source>
        <dbReference type="EMBL" id="GLI68743.1"/>
    </source>
</evidence>
<name>A0ABQ5SH02_9CHLO</name>
<dbReference type="Proteomes" id="UP001165090">
    <property type="component" value="Unassembled WGS sequence"/>
</dbReference>
<evidence type="ECO:0000313" key="4">
    <source>
        <dbReference type="Proteomes" id="UP001165090"/>
    </source>
</evidence>
<comment type="caution">
    <text evidence="3">The sequence shown here is derived from an EMBL/GenBank/DDBJ whole genome shotgun (WGS) entry which is preliminary data.</text>
</comment>
<dbReference type="InterPro" id="IPR056683">
    <property type="entry name" value="DUF7781"/>
</dbReference>
<evidence type="ECO:0000256" key="1">
    <source>
        <dbReference type="SAM" id="MobiDB-lite"/>
    </source>
</evidence>
<dbReference type="Pfam" id="PF25003">
    <property type="entry name" value="DUF7781"/>
    <property type="match status" value="1"/>
</dbReference>
<feature type="region of interest" description="Disordered" evidence="1">
    <location>
        <begin position="231"/>
        <end position="267"/>
    </location>
</feature>
<reference evidence="3 4" key="1">
    <citation type="journal article" date="2023" name="IScience">
        <title>Expanded male sex-determining region conserved during the evolution of homothallism in the green alga Volvox.</title>
        <authorList>
            <person name="Yamamoto K."/>
            <person name="Matsuzaki R."/>
            <person name="Mahakham W."/>
            <person name="Heman W."/>
            <person name="Sekimoto H."/>
            <person name="Kawachi M."/>
            <person name="Minakuchi Y."/>
            <person name="Toyoda A."/>
            <person name="Nozaki H."/>
        </authorList>
    </citation>
    <scope>NUCLEOTIDE SEQUENCE [LARGE SCALE GENOMIC DNA]</scope>
    <source>
        <strain evidence="3 4">NIES-4468</strain>
    </source>
</reference>
<feature type="domain" description="DUF7781" evidence="2">
    <location>
        <begin position="26"/>
        <end position="198"/>
    </location>
</feature>
<feature type="compositionally biased region" description="Gly residues" evidence="1">
    <location>
        <begin position="238"/>
        <end position="259"/>
    </location>
</feature>
<evidence type="ECO:0000259" key="2">
    <source>
        <dbReference type="Pfam" id="PF25003"/>
    </source>
</evidence>
<proteinExistence type="predicted"/>
<organism evidence="3 4">
    <name type="scientific">Volvox africanus</name>
    <dbReference type="NCBI Taxonomy" id="51714"/>
    <lineage>
        <taxon>Eukaryota</taxon>
        <taxon>Viridiplantae</taxon>
        <taxon>Chlorophyta</taxon>
        <taxon>core chlorophytes</taxon>
        <taxon>Chlorophyceae</taxon>
        <taxon>CS clade</taxon>
        <taxon>Chlamydomonadales</taxon>
        <taxon>Volvocaceae</taxon>
        <taxon>Volvox</taxon>
    </lineage>
</organism>